<sequence>MKLGKFEIGKPAFIVAEIGINHNGDIEIARKLIAKAKDSGCNAVKFQKRTIDVVYSSEELAMHRETPFGSTNGDLKRGLEFSFKDYQKIDQYCKQLDLIWFASPWDEASVDFLESFNVPCHKVAAAGLTDAGLLKKIKSTGKPVLLSTGMSELDEIDKAVNILGTDNLLLFHCVSLYPAPPDKVNLRAISTLGERYNIPIGYSGHELDTVISAAAVAMGAVAVERHFTLDRNMWGSDHKASIMPFEMAEMVKNIRLIEQAFGTSEIHCLPEEIPVKQKLRRVDSI</sequence>
<evidence type="ECO:0000313" key="3">
    <source>
        <dbReference type="Proteomes" id="UP000231203"/>
    </source>
</evidence>
<dbReference type="SUPFAM" id="SSF51569">
    <property type="entry name" value="Aldolase"/>
    <property type="match status" value="1"/>
</dbReference>
<comment type="caution">
    <text evidence="2">The sequence shown here is derived from an EMBL/GenBank/DDBJ whole genome shotgun (WGS) entry which is preliminary data.</text>
</comment>
<gene>
    <name evidence="2" type="ORF">CSA25_04150</name>
</gene>
<feature type="domain" description="PseI/NeuA/B-like" evidence="1">
    <location>
        <begin position="32"/>
        <end position="264"/>
    </location>
</feature>
<dbReference type="PANTHER" id="PTHR42966">
    <property type="entry name" value="N-ACETYLNEURAMINATE SYNTHASE"/>
    <property type="match status" value="1"/>
</dbReference>
<dbReference type="EMBL" id="PDTI01000035">
    <property type="protein sequence ID" value="PIE62660.1"/>
    <property type="molecule type" value="Genomic_DNA"/>
</dbReference>
<dbReference type="GO" id="GO:0047444">
    <property type="term" value="F:N-acylneuraminate-9-phosphate synthase activity"/>
    <property type="evidence" value="ECO:0007669"/>
    <property type="project" value="TreeGrafter"/>
</dbReference>
<dbReference type="InterPro" id="IPR013785">
    <property type="entry name" value="Aldolase_TIM"/>
</dbReference>
<dbReference type="InterPro" id="IPR013132">
    <property type="entry name" value="PseI/NeuA/B-like_N"/>
</dbReference>
<protein>
    <submittedName>
        <fullName evidence="2">N-acetylneuraminate synthase</fullName>
    </submittedName>
</protein>
<dbReference type="Pfam" id="PF03102">
    <property type="entry name" value="NeuB"/>
    <property type="match status" value="1"/>
</dbReference>
<proteinExistence type="predicted"/>
<name>A0A2G6MRT5_9BACT</name>
<accession>A0A2G6MRT5</accession>
<dbReference type="AlphaFoldDB" id="A0A2G6MRT5"/>
<dbReference type="GO" id="GO:0016051">
    <property type="term" value="P:carbohydrate biosynthetic process"/>
    <property type="evidence" value="ECO:0007669"/>
    <property type="project" value="InterPro"/>
</dbReference>
<reference evidence="2 3" key="1">
    <citation type="submission" date="2017-10" db="EMBL/GenBank/DDBJ databases">
        <title>Novel microbial diversity and functional potential in the marine mammal oral microbiome.</title>
        <authorList>
            <person name="Dudek N.K."/>
            <person name="Sun C.L."/>
            <person name="Burstein D."/>
            <person name="Kantor R.S."/>
            <person name="Aliaga Goltsman D.S."/>
            <person name="Bik E.M."/>
            <person name="Thomas B.C."/>
            <person name="Banfield J.F."/>
            <person name="Relman D.A."/>
        </authorList>
    </citation>
    <scope>NUCLEOTIDE SEQUENCE [LARGE SCALE GENOMIC DNA]</scope>
    <source>
        <strain evidence="2">DOLJORAL78_47_202</strain>
    </source>
</reference>
<evidence type="ECO:0000313" key="2">
    <source>
        <dbReference type="EMBL" id="PIE62660.1"/>
    </source>
</evidence>
<dbReference type="InterPro" id="IPR051690">
    <property type="entry name" value="PseI-like"/>
</dbReference>
<evidence type="ECO:0000259" key="1">
    <source>
        <dbReference type="Pfam" id="PF03102"/>
    </source>
</evidence>
<dbReference type="Gene3D" id="3.20.20.70">
    <property type="entry name" value="Aldolase class I"/>
    <property type="match status" value="1"/>
</dbReference>
<organism evidence="2 3">
    <name type="scientific">Desulfobacter postgatei</name>
    <dbReference type="NCBI Taxonomy" id="2293"/>
    <lineage>
        <taxon>Bacteria</taxon>
        <taxon>Pseudomonadati</taxon>
        <taxon>Thermodesulfobacteriota</taxon>
        <taxon>Desulfobacteria</taxon>
        <taxon>Desulfobacterales</taxon>
        <taxon>Desulfobacteraceae</taxon>
        <taxon>Desulfobacter</taxon>
    </lineage>
</organism>
<dbReference type="Proteomes" id="UP000231203">
    <property type="component" value="Unassembled WGS sequence"/>
</dbReference>
<dbReference type="PANTHER" id="PTHR42966:SF3">
    <property type="entry name" value="BLR5971 PROTEIN"/>
    <property type="match status" value="1"/>
</dbReference>